<dbReference type="EMBL" id="JARPTC010000019">
    <property type="protein sequence ID" value="MDO7788103.1"/>
    <property type="molecule type" value="Genomic_DNA"/>
</dbReference>
<dbReference type="SMART" id="SM01208">
    <property type="entry name" value="G5"/>
    <property type="match status" value="1"/>
</dbReference>
<dbReference type="AlphaFoldDB" id="A0AAW7ZFC5"/>
<accession>A0AAW7ZFC5</accession>
<dbReference type="Proteomes" id="UP001172911">
    <property type="component" value="Unassembled WGS sequence"/>
</dbReference>
<dbReference type="InterPro" id="IPR036908">
    <property type="entry name" value="RlpA-like_sf"/>
</dbReference>
<dbReference type="GO" id="GO:0004553">
    <property type="term" value="F:hydrolase activity, hydrolyzing O-glycosyl compounds"/>
    <property type="evidence" value="ECO:0007669"/>
    <property type="project" value="InterPro"/>
</dbReference>
<dbReference type="InterPro" id="IPR011098">
    <property type="entry name" value="G5_dom"/>
</dbReference>
<evidence type="ECO:0000259" key="2">
    <source>
        <dbReference type="PROSITE" id="PS51109"/>
    </source>
</evidence>
<dbReference type="Pfam" id="PF03990">
    <property type="entry name" value="DUF348"/>
    <property type="match status" value="1"/>
</dbReference>
<dbReference type="CDD" id="cd22786">
    <property type="entry name" value="DPBB_YuiC-like"/>
    <property type="match status" value="1"/>
</dbReference>
<gene>
    <name evidence="3" type="ORF">P6N53_12795</name>
</gene>
<keyword evidence="4" id="KW-1185">Reference proteome</keyword>
<sequence length="245" mass="27248">MVWGKHIVIQADNRKYPVMQFGGSVGDALNKAKVTLRGADIVYPPLDTPVVNEQEIIVKRVVQEGIYSDQLIEFKLERKTDRKLIPGQQQVVQYGKCGVSRSHYLATYQDGQEVKREEVGREIIREPQPMIVAMGPAVTVSRSQVRTTLPESMEGQVEKVITAGSTAYTHTGYRTATGVTPYKGVVSVDPRVIPLGTKLFVENYGPAVAMDTGGDIKGNRIDVFFETQQEAISWGRRTVKVHIME</sequence>
<protein>
    <submittedName>
        <fullName evidence="3">3D domain-containing protein</fullName>
    </submittedName>
</protein>
<reference evidence="3" key="1">
    <citation type="journal article" date="2023" name="J. Hazard. Mater.">
        <title>Anaerobic biodegradation of pyrene and benzo[a]pyrene by a new sulfate-reducing Desulforamulus aquiferis strain DSA.</title>
        <authorList>
            <person name="Zhang Z."/>
            <person name="Sun J."/>
            <person name="Gong X."/>
            <person name="Wang C."/>
            <person name="Wang H."/>
        </authorList>
    </citation>
    <scope>NUCLEOTIDE SEQUENCE</scope>
    <source>
        <strain evidence="3">DSA</strain>
    </source>
</reference>
<dbReference type="Pfam" id="PF07501">
    <property type="entry name" value="G5"/>
    <property type="match status" value="1"/>
</dbReference>
<dbReference type="PANTHER" id="PTHR39160">
    <property type="entry name" value="CELL WALL-BINDING PROTEIN YOCH"/>
    <property type="match status" value="1"/>
</dbReference>
<dbReference type="PANTHER" id="PTHR39160:SF4">
    <property type="entry name" value="RESUSCITATION-PROMOTING FACTOR RPFB"/>
    <property type="match status" value="1"/>
</dbReference>
<dbReference type="GO" id="GO:0019867">
    <property type="term" value="C:outer membrane"/>
    <property type="evidence" value="ECO:0007669"/>
    <property type="project" value="InterPro"/>
</dbReference>
<comment type="caution">
    <text evidence="3">The sequence shown here is derived from an EMBL/GenBank/DDBJ whole genome shotgun (WGS) entry which is preliminary data.</text>
</comment>
<dbReference type="PROSITE" id="PS51109">
    <property type="entry name" value="G5"/>
    <property type="match status" value="1"/>
</dbReference>
<evidence type="ECO:0000256" key="1">
    <source>
        <dbReference type="ARBA" id="ARBA00022729"/>
    </source>
</evidence>
<dbReference type="InterPro" id="IPR051933">
    <property type="entry name" value="Resuscitation_pf_RpfB"/>
</dbReference>
<organism evidence="3 4">
    <name type="scientific">Desulforamulus aquiferis</name>
    <dbReference type="NCBI Taxonomy" id="1397668"/>
    <lineage>
        <taxon>Bacteria</taxon>
        <taxon>Bacillati</taxon>
        <taxon>Bacillota</taxon>
        <taxon>Clostridia</taxon>
        <taxon>Eubacteriales</taxon>
        <taxon>Peptococcaceae</taxon>
        <taxon>Desulforamulus</taxon>
    </lineage>
</organism>
<proteinExistence type="predicted"/>
<keyword evidence="1" id="KW-0732">Signal</keyword>
<dbReference type="Gene3D" id="2.20.230.10">
    <property type="entry name" value="Resuscitation-promoting factor rpfb"/>
    <property type="match status" value="1"/>
</dbReference>
<dbReference type="InterPro" id="IPR010611">
    <property type="entry name" value="3D_dom"/>
</dbReference>
<evidence type="ECO:0000313" key="4">
    <source>
        <dbReference type="Proteomes" id="UP001172911"/>
    </source>
</evidence>
<dbReference type="GO" id="GO:0009254">
    <property type="term" value="P:peptidoglycan turnover"/>
    <property type="evidence" value="ECO:0007669"/>
    <property type="project" value="InterPro"/>
</dbReference>
<name>A0AAW7ZFC5_9FIRM</name>
<dbReference type="Pfam" id="PF06725">
    <property type="entry name" value="3D"/>
    <property type="match status" value="1"/>
</dbReference>
<feature type="domain" description="G5" evidence="2">
    <location>
        <begin position="58"/>
        <end position="138"/>
    </location>
</feature>
<evidence type="ECO:0000313" key="3">
    <source>
        <dbReference type="EMBL" id="MDO7788103.1"/>
    </source>
</evidence>
<dbReference type="Gene3D" id="2.40.40.10">
    <property type="entry name" value="RlpA-like domain"/>
    <property type="match status" value="1"/>
</dbReference>
<dbReference type="SUPFAM" id="SSF50685">
    <property type="entry name" value="Barwin-like endoglucanases"/>
    <property type="match status" value="1"/>
</dbReference>
<reference evidence="3" key="2">
    <citation type="submission" date="2023-03" db="EMBL/GenBank/DDBJ databases">
        <authorList>
            <person name="Zhang Z."/>
        </authorList>
    </citation>
    <scope>NUCLEOTIDE SEQUENCE</scope>
    <source>
        <strain evidence="3">DSA</strain>
    </source>
</reference>
<dbReference type="InterPro" id="IPR007137">
    <property type="entry name" value="DUF348"/>
</dbReference>